<proteinExistence type="predicted"/>
<dbReference type="EMBL" id="AP020327">
    <property type="protein sequence ID" value="BBN50744.1"/>
    <property type="molecule type" value="Genomic_DNA"/>
</dbReference>
<name>A0AAI8X2P6_MYCAV</name>
<evidence type="ECO:0000313" key="3">
    <source>
        <dbReference type="Proteomes" id="UP000327362"/>
    </source>
</evidence>
<keyword evidence="2" id="KW-0614">Plasmid</keyword>
<dbReference type="AlphaFoldDB" id="A0AAI8X2P6"/>
<reference evidence="2 3" key="1">
    <citation type="submission" date="2019-09" db="EMBL/GenBank/DDBJ databases">
        <title>Complete genome sequence of Mycobacterium avium subsp. hominissuis strain JP-H-1.</title>
        <authorList>
            <person name="Kinoshita Y."/>
            <person name="Niwa H."/>
            <person name="Uchida-Fujii E."/>
            <person name="Nukada T."/>
        </authorList>
    </citation>
    <scope>NUCLEOTIDE SEQUENCE [LARGE SCALE GENOMIC DNA]</scope>
    <source>
        <strain evidence="2 3">JP-H-1</strain>
        <plasmid evidence="2 3">p1-JPH1</plasmid>
    </source>
</reference>
<accession>A0AAI8X2P6</accession>
<gene>
    <name evidence="2" type="ORF">JPH1_52190</name>
</gene>
<organism evidence="2 3">
    <name type="scientific">Mycobacterium avium subsp. hominissuis</name>
    <dbReference type="NCBI Taxonomy" id="439334"/>
    <lineage>
        <taxon>Bacteria</taxon>
        <taxon>Bacillati</taxon>
        <taxon>Actinomycetota</taxon>
        <taxon>Actinomycetes</taxon>
        <taxon>Mycobacteriales</taxon>
        <taxon>Mycobacteriaceae</taxon>
        <taxon>Mycobacterium</taxon>
        <taxon>Mycobacterium avium complex (MAC)</taxon>
    </lineage>
</organism>
<feature type="region of interest" description="Disordered" evidence="1">
    <location>
        <begin position="49"/>
        <end position="82"/>
    </location>
</feature>
<feature type="compositionally biased region" description="Low complexity" evidence="1">
    <location>
        <begin position="52"/>
        <end position="63"/>
    </location>
</feature>
<protein>
    <submittedName>
        <fullName evidence="2">Uncharacterized protein</fullName>
    </submittedName>
</protein>
<sequence length="146" mass="15880">MTIRMTKENSAVAAEARADIMIACDDLYCDPFDAAARNRVQALISRGAPVASTIRSETTSTSRAKGEHAMSPSASDRTPSADDDYAVVREFSRELKIACDELHDNPFDDDAREVLRTLLAERGPVADAALDRLSAQSSTQSSCRNR</sequence>
<evidence type="ECO:0000256" key="1">
    <source>
        <dbReference type="SAM" id="MobiDB-lite"/>
    </source>
</evidence>
<dbReference type="Proteomes" id="UP000327362">
    <property type="component" value="Plasmid p1-JPH1"/>
</dbReference>
<geneLocation type="plasmid" evidence="2 3">
    <name>p1-JPH1</name>
</geneLocation>
<evidence type="ECO:0000313" key="2">
    <source>
        <dbReference type="EMBL" id="BBN50744.1"/>
    </source>
</evidence>